<reference evidence="3 4" key="1">
    <citation type="journal article" date="2007" name="Science">
        <title>Sea anemone genome reveals ancestral eumetazoan gene repertoire and genomic organization.</title>
        <authorList>
            <person name="Putnam N.H."/>
            <person name="Srivastava M."/>
            <person name="Hellsten U."/>
            <person name="Dirks B."/>
            <person name="Chapman J."/>
            <person name="Salamov A."/>
            <person name="Terry A."/>
            <person name="Shapiro H."/>
            <person name="Lindquist E."/>
            <person name="Kapitonov V.V."/>
            <person name="Jurka J."/>
            <person name="Genikhovich G."/>
            <person name="Grigoriev I.V."/>
            <person name="Lucas S.M."/>
            <person name="Steele R.E."/>
            <person name="Finnerty J.R."/>
            <person name="Technau U."/>
            <person name="Martindale M.Q."/>
            <person name="Rokhsar D.S."/>
        </authorList>
    </citation>
    <scope>NUCLEOTIDE SEQUENCE [LARGE SCALE GENOMIC DNA]</scope>
    <source>
        <strain evidence="4">CH2 X CH6</strain>
    </source>
</reference>
<evidence type="ECO:0000313" key="3">
    <source>
        <dbReference type="EMBL" id="EDO44687.1"/>
    </source>
</evidence>
<dbReference type="Proteomes" id="UP000001593">
    <property type="component" value="Unassembled WGS sequence"/>
</dbReference>
<organism evidence="3 4">
    <name type="scientific">Nematostella vectensis</name>
    <name type="common">Starlet sea anemone</name>
    <dbReference type="NCBI Taxonomy" id="45351"/>
    <lineage>
        <taxon>Eukaryota</taxon>
        <taxon>Metazoa</taxon>
        <taxon>Cnidaria</taxon>
        <taxon>Anthozoa</taxon>
        <taxon>Hexacorallia</taxon>
        <taxon>Actiniaria</taxon>
        <taxon>Edwardsiidae</taxon>
        <taxon>Nematostella</taxon>
    </lineage>
</organism>
<accession>A7RV51</accession>
<feature type="transmembrane region" description="Helical" evidence="1">
    <location>
        <begin position="220"/>
        <end position="239"/>
    </location>
</feature>
<keyword evidence="2" id="KW-0732">Signal</keyword>
<keyword evidence="1" id="KW-0472">Membrane</keyword>
<dbReference type="PANTHER" id="PTHR34841:SF8">
    <property type="entry name" value="MYB-LIKE PROTEIN V"/>
    <property type="match status" value="1"/>
</dbReference>
<feature type="chain" id="PRO_5002713854" evidence="2">
    <location>
        <begin position="22"/>
        <end position="794"/>
    </location>
</feature>
<dbReference type="EMBL" id="DS469542">
    <property type="protein sequence ID" value="EDO44687.1"/>
    <property type="molecule type" value="Genomic_DNA"/>
</dbReference>
<proteinExistence type="predicted"/>
<gene>
    <name evidence="3" type="ORF">NEMVEDRAFT_v1g240898</name>
</gene>
<name>A7RV51_NEMVE</name>
<dbReference type="InParanoid" id="A7RV51"/>
<evidence type="ECO:0000313" key="4">
    <source>
        <dbReference type="Proteomes" id="UP000001593"/>
    </source>
</evidence>
<evidence type="ECO:0000256" key="2">
    <source>
        <dbReference type="SAM" id="SignalP"/>
    </source>
</evidence>
<sequence>MMVRYGLSVTVLLLLFSCALSLRINANVDIRLLEHLSNVLTEANTMLGMSSRALTIDAINQMKRGEKEAAMESLNQAISTLALLDVAGAGVVQNPFTSLIVNSIAERHELSRVKRALEAYNEAIANGIVVTDAGAPTVPNKELLLNKIAELRAKAIAEFKKSVKGLPGTSDIVKNLNKAAKWNKVGTALDAFGALFDVVAIGINAWGLDIAIRDGNVPGMVSASLGIVAGVAGVGTFFAKIITGSAIIGPIGALIGAVLGLAATLIDIFSSNPSSNMEQTIKSLKALTGACKEEVKFTAGYADPLGKFGDIYESNQAILLDITGMPQGPLKFRKAKTAADTEGFLSAGERRTIDGSVFSNTYWTVSGSEEIGYDFYGKSPAAPERNFGVSVFVDTKLVNRSGTPYKGVDIQTYNEDYENYYVHDHVSIEDYEHLKPGQQVKISTGSGHDVIAINGLIGKLDSQFTNALDVTTSQGSSQKELTFGGISRSHRKIKGAYFNRVTERVGFYHGQHKELHEFGTVRGVVLVRGSPFNDRIIMHGENFRVEQTRGRNTYEFDIPQNVNPNDRLTQQTIVDNSDSHALIRINHQGNVKKESFSYLDKVMIIWFRDVTGRFWNPIYNISLFCKKEPRVALIHWSNLSEKKDSKRIELIKLSKTRKRQFPGETYKFEFLGDLTTGTDRQDLVKIKKPRHRNTAVQTIDMREGANRLMLTEDLMNGYSIRPGGRTLHLNNKGGEWVLEIRDPSSSDLRHDVIIKNIKQIINEYFENVLNMRDAEPDTDLGALYMESKELIPPE</sequence>
<dbReference type="HOGENOM" id="CLU_353853_0_0_1"/>
<dbReference type="STRING" id="45351.A7RV51"/>
<feature type="signal peptide" evidence="2">
    <location>
        <begin position="1"/>
        <end position="21"/>
    </location>
</feature>
<keyword evidence="1" id="KW-0812">Transmembrane</keyword>
<dbReference type="AlphaFoldDB" id="A7RV51"/>
<dbReference type="PROSITE" id="PS51257">
    <property type="entry name" value="PROKAR_LIPOPROTEIN"/>
    <property type="match status" value="1"/>
</dbReference>
<dbReference type="PANTHER" id="PTHR34841">
    <property type="entry name" value="MYB-LIKE PROTEIN V"/>
    <property type="match status" value="1"/>
</dbReference>
<keyword evidence="4" id="KW-1185">Reference proteome</keyword>
<evidence type="ECO:0000256" key="1">
    <source>
        <dbReference type="SAM" id="Phobius"/>
    </source>
</evidence>
<keyword evidence="1" id="KW-1133">Transmembrane helix</keyword>
<protein>
    <submittedName>
        <fullName evidence="3">Uncharacterized protein</fullName>
    </submittedName>
</protein>
<feature type="transmembrane region" description="Helical" evidence="1">
    <location>
        <begin position="246"/>
        <end position="269"/>
    </location>
</feature>